<evidence type="ECO:0000256" key="4">
    <source>
        <dbReference type="ARBA" id="ARBA00022989"/>
    </source>
</evidence>
<keyword evidence="9" id="KW-1185">Reference proteome</keyword>
<feature type="transmembrane region" description="Helical" evidence="6">
    <location>
        <begin position="36"/>
        <end position="55"/>
    </location>
</feature>
<evidence type="ECO:0000259" key="7">
    <source>
        <dbReference type="PROSITE" id="PS50850"/>
    </source>
</evidence>
<comment type="subcellular location">
    <subcellularLocation>
        <location evidence="1">Cell membrane</location>
        <topology evidence="1">Multi-pass membrane protein</topology>
    </subcellularLocation>
</comment>
<feature type="transmembrane region" description="Helical" evidence="6">
    <location>
        <begin position="127"/>
        <end position="150"/>
    </location>
</feature>
<evidence type="ECO:0000256" key="2">
    <source>
        <dbReference type="ARBA" id="ARBA00022448"/>
    </source>
</evidence>
<protein>
    <submittedName>
        <fullName evidence="8">MFS transporter, OFA family, oxalate/formate antiporter</fullName>
    </submittedName>
</protein>
<dbReference type="OrthoDB" id="9793415at2"/>
<feature type="transmembrane region" description="Helical" evidence="6">
    <location>
        <begin position="102"/>
        <end position="121"/>
    </location>
</feature>
<keyword evidence="4 6" id="KW-1133">Transmembrane helix</keyword>
<dbReference type="SUPFAM" id="SSF103473">
    <property type="entry name" value="MFS general substrate transporter"/>
    <property type="match status" value="1"/>
</dbReference>
<gene>
    <name evidence="8" type="ORF">SAMN00017405_0545</name>
</gene>
<evidence type="ECO:0000256" key="1">
    <source>
        <dbReference type="ARBA" id="ARBA00004651"/>
    </source>
</evidence>
<reference evidence="8 9" key="1">
    <citation type="submission" date="2017-04" db="EMBL/GenBank/DDBJ databases">
        <authorList>
            <person name="Afonso C.L."/>
            <person name="Miller P.J."/>
            <person name="Scott M.A."/>
            <person name="Spackman E."/>
            <person name="Goraichik I."/>
            <person name="Dimitrov K.M."/>
            <person name="Suarez D.L."/>
            <person name="Swayne D.E."/>
        </authorList>
    </citation>
    <scope>NUCLEOTIDE SEQUENCE [LARGE SCALE GENOMIC DNA]</scope>
    <source>
        <strain evidence="8 9">DSM 11270</strain>
    </source>
</reference>
<dbReference type="EMBL" id="FWWT01000016">
    <property type="protein sequence ID" value="SMB88902.1"/>
    <property type="molecule type" value="Genomic_DNA"/>
</dbReference>
<dbReference type="InterPro" id="IPR020846">
    <property type="entry name" value="MFS_dom"/>
</dbReference>
<feature type="domain" description="Major facilitator superfamily (MFS) profile" evidence="7">
    <location>
        <begin position="34"/>
        <end position="427"/>
    </location>
</feature>
<feature type="transmembrane region" description="Helical" evidence="6">
    <location>
        <begin position="315"/>
        <end position="332"/>
    </location>
</feature>
<dbReference type="InterPro" id="IPR050327">
    <property type="entry name" value="Proton-linked_MCT"/>
</dbReference>
<dbReference type="CDD" id="cd17353">
    <property type="entry name" value="MFS_OFA_like"/>
    <property type="match status" value="1"/>
</dbReference>
<dbReference type="Pfam" id="PF07690">
    <property type="entry name" value="MFS_1"/>
    <property type="match status" value="1"/>
</dbReference>
<evidence type="ECO:0000313" key="8">
    <source>
        <dbReference type="EMBL" id="SMB88902.1"/>
    </source>
</evidence>
<dbReference type="GO" id="GO:0005886">
    <property type="term" value="C:plasma membrane"/>
    <property type="evidence" value="ECO:0007669"/>
    <property type="project" value="UniProtKB-SubCell"/>
</dbReference>
<dbReference type="Proteomes" id="UP000192731">
    <property type="component" value="Unassembled WGS sequence"/>
</dbReference>
<dbReference type="InterPro" id="IPR011701">
    <property type="entry name" value="MFS"/>
</dbReference>
<dbReference type="PROSITE" id="PS50850">
    <property type="entry name" value="MFS"/>
    <property type="match status" value="1"/>
</dbReference>
<feature type="transmembrane region" description="Helical" evidence="6">
    <location>
        <begin position="338"/>
        <end position="361"/>
    </location>
</feature>
<dbReference type="RefSeq" id="WP_084052933.1">
    <property type="nucleotide sequence ID" value="NZ_FWWT01000016.1"/>
</dbReference>
<organism evidence="8 9">
    <name type="scientific">Desulfonispora thiosulfatigenes DSM 11270</name>
    <dbReference type="NCBI Taxonomy" id="656914"/>
    <lineage>
        <taxon>Bacteria</taxon>
        <taxon>Bacillati</taxon>
        <taxon>Bacillota</taxon>
        <taxon>Clostridia</taxon>
        <taxon>Eubacteriales</taxon>
        <taxon>Peptococcaceae</taxon>
        <taxon>Desulfonispora</taxon>
    </lineage>
</organism>
<feature type="transmembrane region" description="Helical" evidence="6">
    <location>
        <begin position="250"/>
        <end position="271"/>
    </location>
</feature>
<proteinExistence type="predicted"/>
<evidence type="ECO:0000313" key="9">
    <source>
        <dbReference type="Proteomes" id="UP000192731"/>
    </source>
</evidence>
<name>A0A1W1V6E1_DESTI</name>
<keyword evidence="3 6" id="KW-0812">Transmembrane</keyword>
<feature type="transmembrane region" description="Helical" evidence="6">
    <location>
        <begin position="194"/>
        <end position="213"/>
    </location>
</feature>
<keyword evidence="5 6" id="KW-0472">Membrane</keyword>
<dbReference type="GO" id="GO:0022857">
    <property type="term" value="F:transmembrane transporter activity"/>
    <property type="evidence" value="ECO:0007669"/>
    <property type="project" value="InterPro"/>
</dbReference>
<sequence>MERQVNVKSTDINVKSGHGNIKSNQILSSQVNTNRWLIVLAGLAIQLCLGVAYIWGVFQPEVVKVLDWSQKNAALSFSFLLGMLSFGSMAGGAIQEKLSPRVVVIGGGVIISLGFLLASFASPKAPWIMWLTYGILGGFGSGTVYTATIAICQKWFPDKRGLITGLIVSALGFGGLVLTPLARSLMKNVGVLETFAWLSLIFLVVTVVGGMFMKNPPEGYKPVGWTPPLNQSSKKGQDFTPGQVLRSSQFYLITFSFMLASMAGLMVIPFAKVLGLSGGLTDNVATVGVMVIAIFNSFGRLFWGYVSDKIGRENTLLILMIVAGVSILFVAAAKSYLILFLIAIVGFSYGGFLGVFPSLAADLWGTKHMGINYGLVLTGFGMGAILSSYVAGYFMDLTGKFTTPFMVAAISSLFSAAMILMLKRKVAR</sequence>
<evidence type="ECO:0000256" key="6">
    <source>
        <dbReference type="SAM" id="Phobius"/>
    </source>
</evidence>
<feature type="transmembrane region" description="Helical" evidence="6">
    <location>
        <begin position="75"/>
        <end position="95"/>
    </location>
</feature>
<feature type="transmembrane region" description="Helical" evidence="6">
    <location>
        <begin position="373"/>
        <end position="395"/>
    </location>
</feature>
<dbReference type="PANTHER" id="PTHR11360">
    <property type="entry name" value="MONOCARBOXYLATE TRANSPORTER"/>
    <property type="match status" value="1"/>
</dbReference>
<dbReference type="PANTHER" id="PTHR11360:SF304">
    <property type="entry name" value="MFS DOMAIN-CONTAINING PROTEIN"/>
    <property type="match status" value="1"/>
</dbReference>
<evidence type="ECO:0000256" key="5">
    <source>
        <dbReference type="ARBA" id="ARBA00023136"/>
    </source>
</evidence>
<keyword evidence="2" id="KW-0813">Transport</keyword>
<dbReference type="Gene3D" id="1.20.1250.20">
    <property type="entry name" value="MFS general substrate transporter like domains"/>
    <property type="match status" value="2"/>
</dbReference>
<feature type="transmembrane region" description="Helical" evidence="6">
    <location>
        <begin position="162"/>
        <end position="182"/>
    </location>
</feature>
<evidence type="ECO:0000256" key="3">
    <source>
        <dbReference type="ARBA" id="ARBA00022692"/>
    </source>
</evidence>
<feature type="transmembrane region" description="Helical" evidence="6">
    <location>
        <begin position="401"/>
        <end position="422"/>
    </location>
</feature>
<feature type="transmembrane region" description="Helical" evidence="6">
    <location>
        <begin position="283"/>
        <end position="303"/>
    </location>
</feature>
<dbReference type="AlphaFoldDB" id="A0A1W1V6E1"/>
<dbReference type="InterPro" id="IPR036259">
    <property type="entry name" value="MFS_trans_sf"/>
</dbReference>
<accession>A0A1W1V6E1</accession>